<accession>A0ACA9KSZ4</accession>
<evidence type="ECO:0000313" key="1">
    <source>
        <dbReference type="EMBL" id="CAG8491605.1"/>
    </source>
</evidence>
<proteinExistence type="predicted"/>
<comment type="caution">
    <text evidence="1">The sequence shown here is derived from an EMBL/GenBank/DDBJ whole genome shotgun (WGS) entry which is preliminary data.</text>
</comment>
<keyword evidence="2" id="KW-1185">Reference proteome</keyword>
<dbReference type="EMBL" id="CAJVPU010001920">
    <property type="protein sequence ID" value="CAG8491605.1"/>
    <property type="molecule type" value="Genomic_DNA"/>
</dbReference>
<protein>
    <submittedName>
        <fullName evidence="1">1235_t:CDS:1</fullName>
    </submittedName>
</protein>
<reference evidence="1" key="1">
    <citation type="submission" date="2021-06" db="EMBL/GenBank/DDBJ databases">
        <authorList>
            <person name="Kallberg Y."/>
            <person name="Tangrot J."/>
            <person name="Rosling A."/>
        </authorList>
    </citation>
    <scope>NUCLEOTIDE SEQUENCE</scope>
    <source>
        <strain evidence="1">IL203A</strain>
    </source>
</reference>
<dbReference type="Proteomes" id="UP000789702">
    <property type="component" value="Unassembled WGS sequence"/>
</dbReference>
<gene>
    <name evidence="1" type="ORF">DHETER_LOCUS2580</name>
</gene>
<organism evidence="1 2">
    <name type="scientific">Dentiscutata heterogama</name>
    <dbReference type="NCBI Taxonomy" id="1316150"/>
    <lineage>
        <taxon>Eukaryota</taxon>
        <taxon>Fungi</taxon>
        <taxon>Fungi incertae sedis</taxon>
        <taxon>Mucoromycota</taxon>
        <taxon>Glomeromycotina</taxon>
        <taxon>Glomeromycetes</taxon>
        <taxon>Diversisporales</taxon>
        <taxon>Gigasporaceae</taxon>
        <taxon>Dentiscutata</taxon>
    </lineage>
</organism>
<name>A0ACA9KSZ4_9GLOM</name>
<evidence type="ECO:0000313" key="2">
    <source>
        <dbReference type="Proteomes" id="UP000789702"/>
    </source>
</evidence>
<sequence length="75" mass="8361">MALALAKFQPYIDQELSDKYLNKHIIVLENVNAEDFNDAVKCNILKSIMGRKYAPVPANNSLVVENLAINSPDTL</sequence>